<evidence type="ECO:0000313" key="2">
    <source>
        <dbReference type="Proteomes" id="UP000615234"/>
    </source>
</evidence>
<keyword evidence="2" id="KW-1185">Reference proteome</keyword>
<name>A0A8I0AMI5_9FIRM</name>
<dbReference type="Proteomes" id="UP000615234">
    <property type="component" value="Unassembled WGS sequence"/>
</dbReference>
<sequence length="62" mass="6982">MKEVKANVKLPEGTCCAYDCKACGWSDPGEKDSSGKIWCTRNHAYYYPWESSSGCSGYFTRK</sequence>
<proteinExistence type="predicted"/>
<organism evidence="1 2">
    <name type="scientific">Coprococcus hominis</name>
    <name type="common">ex Liu et al. 2022</name>
    <dbReference type="NCBI Taxonomy" id="2763039"/>
    <lineage>
        <taxon>Bacteria</taxon>
        <taxon>Bacillati</taxon>
        <taxon>Bacillota</taxon>
        <taxon>Clostridia</taxon>
        <taxon>Lachnospirales</taxon>
        <taxon>Lachnospiraceae</taxon>
        <taxon>Coprococcus</taxon>
    </lineage>
</organism>
<comment type="caution">
    <text evidence="1">The sequence shown here is derived from an EMBL/GenBank/DDBJ whole genome shotgun (WGS) entry which is preliminary data.</text>
</comment>
<evidence type="ECO:0000313" key="1">
    <source>
        <dbReference type="EMBL" id="MBC5661774.1"/>
    </source>
</evidence>
<dbReference type="AlphaFoldDB" id="A0A8I0AMI5"/>
<accession>A0A8I0AMI5</accession>
<reference evidence="1 2" key="1">
    <citation type="submission" date="2020-08" db="EMBL/GenBank/DDBJ databases">
        <title>Genome public.</title>
        <authorList>
            <person name="Liu C."/>
            <person name="Sun Q."/>
        </authorList>
    </citation>
    <scope>NUCLEOTIDE SEQUENCE [LARGE SCALE GENOMIC DNA]</scope>
    <source>
        <strain evidence="1 2">NSJ-10</strain>
    </source>
</reference>
<protein>
    <submittedName>
        <fullName evidence="1">Uncharacterized protein</fullName>
    </submittedName>
</protein>
<dbReference type="EMBL" id="JACOOX010000002">
    <property type="protein sequence ID" value="MBC5661774.1"/>
    <property type="molecule type" value="Genomic_DNA"/>
</dbReference>
<dbReference type="RefSeq" id="WP_118546046.1">
    <property type="nucleotide sequence ID" value="NZ_JACOOX010000002.1"/>
</dbReference>
<gene>
    <name evidence="1" type="ORF">H8S09_02510</name>
</gene>